<dbReference type="EMBL" id="JASVWL010000020">
    <property type="protein sequence ID" value="MDL5356474.1"/>
    <property type="molecule type" value="Genomic_DNA"/>
</dbReference>
<proteinExistence type="inferred from homology"/>
<dbReference type="Proteomes" id="UP001224739">
    <property type="component" value="Unassembled WGS sequence"/>
</dbReference>
<dbReference type="GO" id="GO:0016620">
    <property type="term" value="F:oxidoreductase activity, acting on the aldehyde or oxo group of donors, NAD or NADP as acceptor"/>
    <property type="evidence" value="ECO:0007669"/>
    <property type="project" value="InterPro"/>
</dbReference>
<dbReference type="InterPro" id="IPR016162">
    <property type="entry name" value="Ald_DH_N"/>
</dbReference>
<dbReference type="Gene3D" id="3.40.605.10">
    <property type="entry name" value="Aldehyde Dehydrogenase, Chain A, domain 1"/>
    <property type="match status" value="1"/>
</dbReference>
<organism evidence="5 6">
    <name type="scientific">Proteus faecis</name>
    <dbReference type="NCBI Taxonomy" id="2050967"/>
    <lineage>
        <taxon>Bacteria</taxon>
        <taxon>Pseudomonadati</taxon>
        <taxon>Pseudomonadota</taxon>
        <taxon>Gammaproteobacteria</taxon>
        <taxon>Enterobacterales</taxon>
        <taxon>Morganellaceae</taxon>
        <taxon>Proteus</taxon>
    </lineage>
</organism>
<dbReference type="InterPro" id="IPR016161">
    <property type="entry name" value="Ald_DH/histidinol_DH"/>
</dbReference>
<reference evidence="5" key="1">
    <citation type="submission" date="2023-06" db="EMBL/GenBank/DDBJ databases">
        <title>Acute promotion of culturable opportunistic pathogens and persistent increase of antibiotic resistance following antibiotic exposure in mouse gut microbiota.</title>
        <authorList>
            <person name="Li L."/>
            <person name="Wang B."/>
            <person name="Sun Y."/>
            <person name="Wang M."/>
            <person name="Xu H."/>
        </authorList>
    </citation>
    <scope>NUCLEOTIDE SEQUENCE</scope>
    <source>
        <strain evidence="5">EPA10_1</strain>
    </source>
</reference>
<evidence type="ECO:0000313" key="6">
    <source>
        <dbReference type="Proteomes" id="UP001224739"/>
    </source>
</evidence>
<dbReference type="Gene3D" id="3.40.309.10">
    <property type="entry name" value="Aldehyde Dehydrogenase, Chain A, domain 2"/>
    <property type="match status" value="1"/>
</dbReference>
<dbReference type="AlphaFoldDB" id="A0AAW7CQC1"/>
<evidence type="ECO:0000256" key="3">
    <source>
        <dbReference type="ARBA" id="ARBA00023027"/>
    </source>
</evidence>
<comment type="caution">
    <text evidence="5">The sequence shown here is derived from an EMBL/GenBank/DDBJ whole genome shotgun (WGS) entry which is preliminary data.</text>
</comment>
<dbReference type="InterPro" id="IPR016163">
    <property type="entry name" value="Ald_DH_C"/>
</dbReference>
<name>A0AAW7CQC1_9GAMM</name>
<dbReference type="SUPFAM" id="SSF53720">
    <property type="entry name" value="ALDH-like"/>
    <property type="match status" value="1"/>
</dbReference>
<comment type="similarity">
    <text evidence="1">Belongs to the aldehyde dehydrogenase family.</text>
</comment>
<feature type="domain" description="Aldehyde dehydrogenase" evidence="4">
    <location>
        <begin position="157"/>
        <end position="417"/>
    </location>
</feature>
<accession>A0AAW7CQC1</accession>
<dbReference type="InterPro" id="IPR015590">
    <property type="entry name" value="Aldehyde_DH_dom"/>
</dbReference>
<keyword evidence="2" id="KW-0560">Oxidoreductase</keyword>
<evidence type="ECO:0000256" key="1">
    <source>
        <dbReference type="ARBA" id="ARBA00009986"/>
    </source>
</evidence>
<dbReference type="RefSeq" id="WP_073519505.1">
    <property type="nucleotide sequence ID" value="NZ_JASVWJ010000020.1"/>
</dbReference>
<gene>
    <name evidence="5" type="ORF">QSH02_16745</name>
</gene>
<evidence type="ECO:0000313" key="5">
    <source>
        <dbReference type="EMBL" id="MDL5356474.1"/>
    </source>
</evidence>
<protein>
    <submittedName>
        <fullName evidence="5">Aldehyde dehydrogenase family protein</fullName>
    </submittedName>
</protein>
<sequence>MYSPFDSSAVEQIEAVAMGCEYATRRRVTVQDLLGTPVAEMAIAPPVYIHRTIGSMREAPTLSLAEIHAAMARAADTFQHDSIAGLSPDAYCQRVHRTTGLPIAVMQNALAIIAQALRDMSQIIDAGRPKGACWSRYDAQALAGCSLFSRKGDVFAVLAAGNGPGIHALWPQAVALGYRVLVRPSTREPFTAQRVVRAMAQAGLEHYVALIPTDYRGADELVASSDLTLAYGGQDIVDKYRFHPQVRVQGPGRAKIVVGADACLDEAAALVAKSMTDLGGAACVSASAVLVEGDMHDFCRRLKLALQQLPLEMLPLVSRQSVDWLSTVLDSPIEADPMPEGYIVYPLVTEVTEPDDPRVQRELPFPCVTVAPYHAIRSAPMLSGSLVVTVLSRHPQLLESILSDASISNVYIGDIPTTWMAPSVPHDAYLSDFLMCNRGFRVSPSWSENKSKGEIL</sequence>
<dbReference type="PANTHER" id="PTHR43720:SF2">
    <property type="entry name" value="2-AMINOMUCONIC SEMIALDEHYDE DEHYDROGENASE"/>
    <property type="match status" value="1"/>
</dbReference>
<evidence type="ECO:0000259" key="4">
    <source>
        <dbReference type="Pfam" id="PF00171"/>
    </source>
</evidence>
<dbReference type="Pfam" id="PF00171">
    <property type="entry name" value="Aldedh"/>
    <property type="match status" value="1"/>
</dbReference>
<evidence type="ECO:0000256" key="2">
    <source>
        <dbReference type="ARBA" id="ARBA00023002"/>
    </source>
</evidence>
<dbReference type="PANTHER" id="PTHR43720">
    <property type="entry name" value="2-AMINOMUCONIC SEMIALDEHYDE DEHYDROGENASE"/>
    <property type="match status" value="1"/>
</dbReference>
<dbReference type="GeneID" id="83614176"/>
<keyword evidence="3" id="KW-0520">NAD</keyword>